<feature type="coiled-coil region" evidence="1">
    <location>
        <begin position="703"/>
        <end position="840"/>
    </location>
</feature>
<feature type="region of interest" description="Disordered" evidence="2">
    <location>
        <begin position="244"/>
        <end position="268"/>
    </location>
</feature>
<feature type="compositionally biased region" description="Low complexity" evidence="2">
    <location>
        <begin position="604"/>
        <end position="615"/>
    </location>
</feature>
<feature type="compositionally biased region" description="Polar residues" evidence="2">
    <location>
        <begin position="246"/>
        <end position="267"/>
    </location>
</feature>
<reference evidence="4" key="2">
    <citation type="submission" date="2020-11" db="EMBL/GenBank/DDBJ databases">
        <authorList>
            <consortium name="DOE Joint Genome Institute"/>
            <person name="Kuo A."/>
            <person name="Miyauchi S."/>
            <person name="Kiss E."/>
            <person name="Drula E."/>
            <person name="Kohler A."/>
            <person name="Sanchez-Garcia M."/>
            <person name="Andreopoulos B."/>
            <person name="Barry K.W."/>
            <person name="Bonito G."/>
            <person name="Buee M."/>
            <person name="Carver A."/>
            <person name="Chen C."/>
            <person name="Cichocki N."/>
            <person name="Clum A."/>
            <person name="Culley D."/>
            <person name="Crous P.W."/>
            <person name="Fauchery L."/>
            <person name="Girlanda M."/>
            <person name="Hayes R."/>
            <person name="Keri Z."/>
            <person name="Labutti K."/>
            <person name="Lipzen A."/>
            <person name="Lombard V."/>
            <person name="Magnuson J."/>
            <person name="Maillard F."/>
            <person name="Morin E."/>
            <person name="Murat C."/>
            <person name="Nolan M."/>
            <person name="Ohm R."/>
            <person name="Pangilinan J."/>
            <person name="Pereira M."/>
            <person name="Perotto S."/>
            <person name="Peter M."/>
            <person name="Riley R."/>
            <person name="Sitrit Y."/>
            <person name="Stielow B."/>
            <person name="Szollosi G."/>
            <person name="Zifcakova L."/>
            <person name="Stursova M."/>
            <person name="Spatafora J.W."/>
            <person name="Tedersoo L."/>
            <person name="Vaario L.-M."/>
            <person name="Yamada A."/>
            <person name="Yan M."/>
            <person name="Wang P."/>
            <person name="Xu J."/>
            <person name="Bruns T."/>
            <person name="Baldrian P."/>
            <person name="Vilgalys R."/>
            <person name="Henrissat B."/>
            <person name="Grigoriev I.V."/>
            <person name="Hibbett D."/>
            <person name="Nagy L.G."/>
            <person name="Martin F.M."/>
        </authorList>
    </citation>
    <scope>NUCLEOTIDE SEQUENCE</scope>
    <source>
        <strain evidence="4">UH-Tt-Lm1</strain>
    </source>
</reference>
<proteinExistence type="predicted"/>
<keyword evidence="1" id="KW-0175">Coiled coil</keyword>
<gene>
    <name evidence="4" type="ORF">BJ322DRAFT_1009733</name>
</gene>
<feature type="region of interest" description="Disordered" evidence="2">
    <location>
        <begin position="1"/>
        <end position="113"/>
    </location>
</feature>
<name>A0A9P6H936_9AGAM</name>
<comment type="caution">
    <text evidence="4">The sequence shown here is derived from an EMBL/GenBank/DDBJ whole genome shotgun (WGS) entry which is preliminary data.</text>
</comment>
<feature type="compositionally biased region" description="Basic and acidic residues" evidence="2">
    <location>
        <begin position="62"/>
        <end position="84"/>
    </location>
</feature>
<feature type="compositionally biased region" description="Polar residues" evidence="2">
    <location>
        <begin position="42"/>
        <end position="60"/>
    </location>
</feature>
<feature type="coiled-coil region" evidence="1">
    <location>
        <begin position="517"/>
        <end position="558"/>
    </location>
</feature>
<dbReference type="OrthoDB" id="5569911at2759"/>
<feature type="domain" description="Up-regulated during septation protein 1" evidence="3">
    <location>
        <begin position="125"/>
        <end position="236"/>
    </location>
</feature>
<protein>
    <submittedName>
        <fullName evidence="4">Up-regulated during septation-domain-containing protein</fullName>
    </submittedName>
</protein>
<organism evidence="4 5">
    <name type="scientific">Thelephora terrestris</name>
    <dbReference type="NCBI Taxonomy" id="56493"/>
    <lineage>
        <taxon>Eukaryota</taxon>
        <taxon>Fungi</taxon>
        <taxon>Dikarya</taxon>
        <taxon>Basidiomycota</taxon>
        <taxon>Agaricomycotina</taxon>
        <taxon>Agaricomycetes</taxon>
        <taxon>Thelephorales</taxon>
        <taxon>Thelephoraceae</taxon>
        <taxon>Thelephora</taxon>
    </lineage>
</organism>
<dbReference type="EMBL" id="WIUZ02000012">
    <property type="protein sequence ID" value="KAF9782198.1"/>
    <property type="molecule type" value="Genomic_DNA"/>
</dbReference>
<evidence type="ECO:0000313" key="5">
    <source>
        <dbReference type="Proteomes" id="UP000736335"/>
    </source>
</evidence>
<evidence type="ECO:0000313" key="4">
    <source>
        <dbReference type="EMBL" id="KAF9782198.1"/>
    </source>
</evidence>
<reference evidence="4" key="1">
    <citation type="journal article" date="2020" name="Nat. Commun.">
        <title>Large-scale genome sequencing of mycorrhizal fungi provides insights into the early evolution of symbiotic traits.</title>
        <authorList>
            <person name="Miyauchi S."/>
            <person name="Kiss E."/>
            <person name="Kuo A."/>
            <person name="Drula E."/>
            <person name="Kohler A."/>
            <person name="Sanchez-Garcia M."/>
            <person name="Morin E."/>
            <person name="Andreopoulos B."/>
            <person name="Barry K.W."/>
            <person name="Bonito G."/>
            <person name="Buee M."/>
            <person name="Carver A."/>
            <person name="Chen C."/>
            <person name="Cichocki N."/>
            <person name="Clum A."/>
            <person name="Culley D."/>
            <person name="Crous P.W."/>
            <person name="Fauchery L."/>
            <person name="Girlanda M."/>
            <person name="Hayes R.D."/>
            <person name="Keri Z."/>
            <person name="LaButti K."/>
            <person name="Lipzen A."/>
            <person name="Lombard V."/>
            <person name="Magnuson J."/>
            <person name="Maillard F."/>
            <person name="Murat C."/>
            <person name="Nolan M."/>
            <person name="Ohm R.A."/>
            <person name="Pangilinan J."/>
            <person name="Pereira M.F."/>
            <person name="Perotto S."/>
            <person name="Peter M."/>
            <person name="Pfister S."/>
            <person name="Riley R."/>
            <person name="Sitrit Y."/>
            <person name="Stielow J.B."/>
            <person name="Szollosi G."/>
            <person name="Zifcakova L."/>
            <person name="Stursova M."/>
            <person name="Spatafora J.W."/>
            <person name="Tedersoo L."/>
            <person name="Vaario L.M."/>
            <person name="Yamada A."/>
            <person name="Yan M."/>
            <person name="Wang P."/>
            <person name="Xu J."/>
            <person name="Bruns T."/>
            <person name="Baldrian P."/>
            <person name="Vilgalys R."/>
            <person name="Dunand C."/>
            <person name="Henrissat B."/>
            <person name="Grigoriev I.V."/>
            <person name="Hibbett D."/>
            <person name="Nagy L.G."/>
            <person name="Martin F.M."/>
        </authorList>
    </citation>
    <scope>NUCLEOTIDE SEQUENCE</scope>
    <source>
        <strain evidence="4">UH-Tt-Lm1</strain>
    </source>
</reference>
<dbReference type="InterPro" id="IPR029191">
    <property type="entry name" value="Uds1"/>
</dbReference>
<feature type="coiled-coil region" evidence="1">
    <location>
        <begin position="302"/>
        <end position="430"/>
    </location>
</feature>
<feature type="region of interest" description="Disordered" evidence="2">
    <location>
        <begin position="600"/>
        <end position="620"/>
    </location>
</feature>
<sequence length="844" mass="93553">MNGVRRFLTGNTASPDPPQPPHAVSVSPLSLNTKPSWPPADNDQTTNVLTESPVSTTSPLSLKKDKPRPQEDDQSWRSSSRKDSAQSAVSPRKTSRVPPPNTAPLVVDHRNGENAHSTRDELLLSLLASEAVAECQGHEILSSEQVEELKKEYQALSSRLAGLRKKLALETKIRDAALSLAKVNAPYQSISKQTNEQVDSASSRVESVQKDVWILSEQVNEMHRQLMEHRASVLSYSLKRLEKSNHSTQPPTVNGTFPPSAMSSPTDPRTLPVHTKFEHFFAGHSDAIVPESPKKPPSHEELAVLEERLIAVTRELSQANKQQADLARDLSLLKLEKEQLQTTLELELQTAEEQVRSLGSELIRYKGQVEELMGQKETLDSIRVELEDRTGQVVSLQQQLEAADQRGGEALEANNQVFLKEQELTKLKAEMDSALQAKDLELTQVNTRFEVEKARWASELAPMEEASATLWAVVQEHDIPLPSDFDTTIPVLAESITLFIDNTLNNVRELSDSVREQRKLSNTLKESHAEADALRKEVQYLENQSREQSDRIAELIAQQTSAVNTTVEYKGDAATLISTLAPVWAILPSAEARAAKLGQNRFRTTSPTQSPTGSPMKQSLSEMDVRSLKALYDSTKVQSRPGTPGSPSVIGFTIEAFVSRVQSLIADDKALVERLIRFAQAHDLLKKNAERAQKLAIDTSAALETYQKQVKVLEDRNSTISDRNAELMDEVAQLQEVVDQLATEKRELEEQAAEQAEICNQLTAANASLSAHSLSLADEITSATNAVRKQMEAQLAVVESQLVKANEEIDAMRMSEQIQRVALLEELNAAQTENDNLRAQLRKK</sequence>
<dbReference type="PANTHER" id="PTHR23159">
    <property type="entry name" value="CENTROSOMAL PROTEIN 2"/>
    <property type="match status" value="1"/>
</dbReference>
<keyword evidence="5" id="KW-1185">Reference proteome</keyword>
<dbReference type="PANTHER" id="PTHR23159:SF31">
    <property type="entry name" value="CENTROSOME-ASSOCIATED PROTEIN CEP250 ISOFORM X1"/>
    <property type="match status" value="1"/>
</dbReference>
<dbReference type="Proteomes" id="UP000736335">
    <property type="component" value="Unassembled WGS sequence"/>
</dbReference>
<evidence type="ECO:0000256" key="2">
    <source>
        <dbReference type="SAM" id="MobiDB-lite"/>
    </source>
</evidence>
<accession>A0A9P6H936</accession>
<dbReference type="Pfam" id="PF15456">
    <property type="entry name" value="Uds1"/>
    <property type="match status" value="1"/>
</dbReference>
<dbReference type="AlphaFoldDB" id="A0A9P6H936"/>
<evidence type="ECO:0000256" key="1">
    <source>
        <dbReference type="SAM" id="Coils"/>
    </source>
</evidence>
<evidence type="ECO:0000259" key="3">
    <source>
        <dbReference type="Pfam" id="PF15456"/>
    </source>
</evidence>